<dbReference type="Proteomes" id="UP000824890">
    <property type="component" value="Unassembled WGS sequence"/>
</dbReference>
<dbReference type="EMBL" id="JAGKQM010000011">
    <property type="protein sequence ID" value="KAH0902926.1"/>
    <property type="molecule type" value="Genomic_DNA"/>
</dbReference>
<name>A0ABQ8BDM6_BRANA</name>
<dbReference type="PANTHER" id="PTHR23273">
    <property type="entry name" value="REPLICATION FACTOR A 1, RFA1"/>
    <property type="match status" value="1"/>
</dbReference>
<reference evidence="4 5" key="1">
    <citation type="submission" date="2021-05" db="EMBL/GenBank/DDBJ databases">
        <title>Genome Assembly of Synthetic Allotetraploid Brassica napus Reveals Homoeologous Exchanges between Subgenomes.</title>
        <authorList>
            <person name="Davis J.T."/>
        </authorList>
    </citation>
    <scope>NUCLEOTIDE SEQUENCE [LARGE SCALE GENOMIC DNA]</scope>
    <source>
        <strain evidence="5">cv. Da-Ae</strain>
        <tissue evidence="4">Seedling</tissue>
    </source>
</reference>
<dbReference type="Gene3D" id="3.30.40.10">
    <property type="entry name" value="Zinc/RING finger domain, C3HC4 (zinc finger)"/>
    <property type="match status" value="1"/>
</dbReference>
<keyword evidence="5" id="KW-1185">Reference proteome</keyword>
<feature type="region of interest" description="Disordered" evidence="2">
    <location>
        <begin position="1"/>
        <end position="78"/>
    </location>
</feature>
<accession>A0ABQ8BDM6</accession>
<organism evidence="4 5">
    <name type="scientific">Brassica napus</name>
    <name type="common">Rape</name>
    <dbReference type="NCBI Taxonomy" id="3708"/>
    <lineage>
        <taxon>Eukaryota</taxon>
        <taxon>Viridiplantae</taxon>
        <taxon>Streptophyta</taxon>
        <taxon>Embryophyta</taxon>
        <taxon>Tracheophyta</taxon>
        <taxon>Spermatophyta</taxon>
        <taxon>Magnoliopsida</taxon>
        <taxon>eudicotyledons</taxon>
        <taxon>Gunneridae</taxon>
        <taxon>Pentapetalae</taxon>
        <taxon>rosids</taxon>
        <taxon>malvids</taxon>
        <taxon>Brassicales</taxon>
        <taxon>Brassicaceae</taxon>
        <taxon>Brassiceae</taxon>
        <taxon>Brassica</taxon>
    </lineage>
</organism>
<evidence type="ECO:0000256" key="1">
    <source>
        <dbReference type="PROSITE-ProRule" id="PRU00175"/>
    </source>
</evidence>
<dbReference type="SMART" id="SM00184">
    <property type="entry name" value="RING"/>
    <property type="match status" value="1"/>
</dbReference>
<feature type="domain" description="RING-type" evidence="3">
    <location>
        <begin position="708"/>
        <end position="749"/>
    </location>
</feature>
<dbReference type="Gene3D" id="2.40.50.140">
    <property type="entry name" value="Nucleic acid-binding proteins"/>
    <property type="match status" value="2"/>
</dbReference>
<evidence type="ECO:0000256" key="2">
    <source>
        <dbReference type="SAM" id="MobiDB-lite"/>
    </source>
</evidence>
<dbReference type="InterPro" id="IPR013083">
    <property type="entry name" value="Znf_RING/FYVE/PHD"/>
</dbReference>
<dbReference type="PANTHER" id="PTHR23273:SF32">
    <property type="entry name" value="REPLICATION PROTEIN A 70 KDA DNA-BINDING SUBUNIT B-RELATED"/>
    <property type="match status" value="1"/>
</dbReference>
<keyword evidence="1" id="KW-0863">Zinc-finger</keyword>
<evidence type="ECO:0000313" key="5">
    <source>
        <dbReference type="Proteomes" id="UP000824890"/>
    </source>
</evidence>
<dbReference type="InterPro" id="IPR012340">
    <property type="entry name" value="NA-bd_OB-fold"/>
</dbReference>
<proteinExistence type="predicted"/>
<evidence type="ECO:0000259" key="3">
    <source>
        <dbReference type="PROSITE" id="PS50089"/>
    </source>
</evidence>
<sequence>MNSNSKSPVSGDLTARKPNGKDVVSSAEPVKRDGQTGVSIATDVSGDPKKTKPNGKAVVSSTEQIRHTEQTGGSCANAVSGDLIPKKSNGKAVVSSAGTIKHSGGSGVPSAKTDEVLFFKDVKFGPQEGELRFRLIHFWEARNALTKILIGFIPPSRIDTYLPHIIAGSIYRLNKFYGSKSKIVYRFPEDRFRFYGYEEFEAVSDLKGDLYYYVGHMKLVNEQTLNDSLVMNGHVMKLYLWDKAATDLCEKFKAHENTPSVIMVTTVNPKRFGGALALSFMSSSRVFFDMDVQPTRDYLTYSKSDVANMVNAEIVTKAEIVTIGELFSYIKKEGAKVAWFECTATIDDVVHGSAWYYIAYGGCKTKATKGPTTLMCKKCGKAEVAGVAECLTKLSVYDNNDQAFFVLLSDAGRELTGKPASKLVESYFEANENVGDDHVIPVPQALIGTIGQTHKFNVKVSKHNLEGTTQALTVTKVLPPEAPAPEGNLEENMIAHSAEETLQMGNHEDGPSIENEEAADEVGKMSSDGIESGEAKRAKCGEYVLSTDKTIPTRREMCASNNKKKEKKRNEKSPVRIEFLVWIITMNHQPHVSYSFSSDIEPAITDPDRQLTIKIKRINTNQTEINFSIRYSTTGNGHLTDDTADLMEHMLSYHDIYFPVSLSTHVRTCLSIRDFNPKATKMINLDVALNDQCNSRREPIPEEADKVCTICQDKLIGTGGVNSLRCSHKYHHLCIVEWIRHNLSCPTCRDTEI</sequence>
<keyword evidence="1" id="KW-0479">Metal-binding</keyword>
<dbReference type="PROSITE" id="PS50089">
    <property type="entry name" value="ZF_RING_2"/>
    <property type="match status" value="1"/>
</dbReference>
<dbReference type="InterPro" id="IPR001841">
    <property type="entry name" value="Znf_RING"/>
</dbReference>
<comment type="caution">
    <text evidence="4">The sequence shown here is derived from an EMBL/GenBank/DDBJ whole genome shotgun (WGS) entry which is preliminary data.</text>
</comment>
<dbReference type="SUPFAM" id="SSF57850">
    <property type="entry name" value="RING/U-box"/>
    <property type="match status" value="1"/>
</dbReference>
<evidence type="ECO:0000313" key="4">
    <source>
        <dbReference type="EMBL" id="KAH0902926.1"/>
    </source>
</evidence>
<dbReference type="Pfam" id="PF13639">
    <property type="entry name" value="zf-RING_2"/>
    <property type="match status" value="1"/>
</dbReference>
<keyword evidence="1" id="KW-0862">Zinc</keyword>
<gene>
    <name evidence="4" type="ORF">HID58_042429</name>
</gene>
<dbReference type="SUPFAM" id="SSF50249">
    <property type="entry name" value="Nucleic acid-binding proteins"/>
    <property type="match status" value="1"/>
</dbReference>
<protein>
    <recommendedName>
        <fullName evidence="3">RING-type domain-containing protein</fullName>
    </recommendedName>
</protein>